<feature type="domain" description="Alpha/beta-hydrolase catalytic" evidence="2">
    <location>
        <begin position="409"/>
        <end position="473"/>
    </location>
</feature>
<feature type="transmembrane region" description="Helical" evidence="1">
    <location>
        <begin position="143"/>
        <end position="165"/>
    </location>
</feature>
<evidence type="ECO:0000259" key="3">
    <source>
        <dbReference type="Pfam" id="PF15420"/>
    </source>
</evidence>
<keyword evidence="1" id="KW-0812">Transmembrane</keyword>
<evidence type="ECO:0000313" key="5">
    <source>
        <dbReference type="Proteomes" id="UP000245711"/>
    </source>
</evidence>
<feature type="transmembrane region" description="Helical" evidence="1">
    <location>
        <begin position="104"/>
        <end position="123"/>
    </location>
</feature>
<gene>
    <name evidence="4" type="ORF">CBI38_18400</name>
</gene>
<protein>
    <recommendedName>
        <fullName evidence="6">Integral membrane protein</fullName>
    </recommendedName>
</protein>
<keyword evidence="1" id="KW-0472">Membrane</keyword>
<dbReference type="InterPro" id="IPR027787">
    <property type="entry name" value="Alpha/beta-hydrolase_catalytic"/>
</dbReference>
<keyword evidence="1" id="KW-1133">Transmembrane helix</keyword>
<organism evidence="4 5">
    <name type="scientific">Rhodococcus oxybenzonivorans</name>
    <dbReference type="NCBI Taxonomy" id="1990687"/>
    <lineage>
        <taxon>Bacteria</taxon>
        <taxon>Bacillati</taxon>
        <taxon>Actinomycetota</taxon>
        <taxon>Actinomycetes</taxon>
        <taxon>Mycobacteriales</taxon>
        <taxon>Nocardiaceae</taxon>
        <taxon>Rhodococcus</taxon>
    </lineage>
</organism>
<dbReference type="AlphaFoldDB" id="A0A2S2BXE9"/>
<name>A0A2S2BXE9_9NOCA</name>
<evidence type="ECO:0008006" key="6">
    <source>
        <dbReference type="Google" id="ProtNLM"/>
    </source>
</evidence>
<dbReference type="Pfam" id="PF15420">
    <property type="entry name" value="Abhydrolase_9_N"/>
    <property type="match status" value="1"/>
</dbReference>
<sequence>MSTTIVLSTRPPGDYGSPVPASALRRALATTIPVSALPRASSTIVVTLCVLASLTPSLLPRSALTQALFTGVLAATGLGMLVLARRLRQVLTRSSGSRVPRESVRLLALLGAMVTTTWAMVAADHWQDSLRQVMGMSSVGPGHWMQVLLGAVTTFVVVVVAGATVSSVAHRLGWIGSATTAVVLATGLQLVAGPAVWEMMSRSYSDSNDVVDVSLQRPMSAARAGSSESVVSWESLGRQGRRFVAAGEQSGSIRTYVGMNSAPDVKSRAALAVSELERAGGFARSAIVVTVPTGSGWIDENAAEGFEDRFDDDVAIVGLQYSYAPSWITFVFGRSAADESAAALFDAVADRITALPDAIRPALYVYGQSLGSVGGSAQFADAADLGRRACGALWAGPPAGSVMTDGATVLANTSDPVVWWSPDLILRRPDLSRAVADAPVPQWIPGLTFLQASVDLLSALNFPAGHGHRYGKEQGTTLPDCDLTR</sequence>
<reference evidence="4 5" key="1">
    <citation type="submission" date="2017-05" db="EMBL/GenBank/DDBJ databases">
        <title>Isolation of Rhodococcus sp. S2-17 biodegrading of BP-3.</title>
        <authorList>
            <person name="Lee Y."/>
            <person name="Kim K.H."/>
            <person name="Chun B.H."/>
            <person name="Jung H.S."/>
            <person name="Jeon C.O."/>
        </authorList>
    </citation>
    <scope>NUCLEOTIDE SEQUENCE [LARGE SCALE GENOMIC DNA]</scope>
    <source>
        <strain evidence="4 5">S2-17</strain>
    </source>
</reference>
<dbReference type="Proteomes" id="UP000245711">
    <property type="component" value="Chromosome"/>
</dbReference>
<dbReference type="InterPro" id="IPR027788">
    <property type="entry name" value="Alpha/beta-hydrolase_N_dom"/>
</dbReference>
<keyword evidence="5" id="KW-1185">Reference proteome</keyword>
<evidence type="ECO:0000313" key="4">
    <source>
        <dbReference type="EMBL" id="AWK73239.1"/>
    </source>
</evidence>
<evidence type="ECO:0000259" key="2">
    <source>
        <dbReference type="Pfam" id="PF10081"/>
    </source>
</evidence>
<proteinExistence type="predicted"/>
<dbReference type="RefSeq" id="WP_109331058.1">
    <property type="nucleotide sequence ID" value="NZ_CP021354.1"/>
</dbReference>
<feature type="transmembrane region" description="Helical" evidence="1">
    <location>
        <begin position="63"/>
        <end position="83"/>
    </location>
</feature>
<evidence type="ECO:0000256" key="1">
    <source>
        <dbReference type="SAM" id="Phobius"/>
    </source>
</evidence>
<dbReference type="OrthoDB" id="4397445at2"/>
<feature type="transmembrane region" description="Helical" evidence="1">
    <location>
        <begin position="172"/>
        <end position="197"/>
    </location>
</feature>
<dbReference type="KEGG" id="roz:CBI38_18400"/>
<feature type="domain" description="Alpha/beta-hydrolase catalytic" evidence="2">
    <location>
        <begin position="253"/>
        <end position="404"/>
    </location>
</feature>
<feature type="domain" description="Alpha/beta-hydrolase N-terminal" evidence="3">
    <location>
        <begin position="54"/>
        <end position="247"/>
    </location>
</feature>
<dbReference type="EMBL" id="CP021354">
    <property type="protein sequence ID" value="AWK73239.1"/>
    <property type="molecule type" value="Genomic_DNA"/>
</dbReference>
<accession>A0A2S2BXE9</accession>
<dbReference type="Pfam" id="PF10081">
    <property type="entry name" value="Abhydrolase_9"/>
    <property type="match status" value="2"/>
</dbReference>